<dbReference type="InterPro" id="IPR000157">
    <property type="entry name" value="TIR_dom"/>
</dbReference>
<dbReference type="Proteomes" id="UP001605261">
    <property type="component" value="Unassembled WGS sequence"/>
</dbReference>
<accession>A0ABW7CY06</accession>
<comment type="caution">
    <text evidence="2">The sequence shown here is derived from an EMBL/GenBank/DDBJ whole genome shotgun (WGS) entry which is preliminary data.</text>
</comment>
<feature type="domain" description="TIR" evidence="1">
    <location>
        <begin position="1"/>
        <end position="139"/>
    </location>
</feature>
<evidence type="ECO:0000313" key="2">
    <source>
        <dbReference type="EMBL" id="MFG6109829.1"/>
    </source>
</evidence>
<dbReference type="Pfam" id="PF13676">
    <property type="entry name" value="TIR_2"/>
    <property type="match status" value="1"/>
</dbReference>
<dbReference type="InterPro" id="IPR035897">
    <property type="entry name" value="Toll_tir_struct_dom_sf"/>
</dbReference>
<dbReference type="Gene3D" id="3.40.50.10140">
    <property type="entry name" value="Toll/interleukin-1 receptor homology (TIR) domain"/>
    <property type="match status" value="1"/>
</dbReference>
<keyword evidence="3" id="KW-1185">Reference proteome</keyword>
<evidence type="ECO:0000313" key="3">
    <source>
        <dbReference type="Proteomes" id="UP001605261"/>
    </source>
</evidence>
<dbReference type="PROSITE" id="PS50104">
    <property type="entry name" value="TIR"/>
    <property type="match status" value="1"/>
</dbReference>
<organism evidence="2 3">
    <name type="scientific">Stenotrophomonas nematodicola</name>
    <dbReference type="NCBI Taxonomy" id="2656746"/>
    <lineage>
        <taxon>Bacteria</taxon>
        <taxon>Pseudomonadati</taxon>
        <taxon>Pseudomonadota</taxon>
        <taxon>Gammaproteobacteria</taxon>
        <taxon>Lysobacterales</taxon>
        <taxon>Lysobacteraceae</taxon>
        <taxon>Stenotrophomonas</taxon>
    </lineage>
</organism>
<dbReference type="RefSeq" id="WP_394163669.1">
    <property type="nucleotide sequence ID" value="NZ_JBHGCJ010000008.1"/>
</dbReference>
<protein>
    <submittedName>
        <fullName evidence="2">Toll/interleukin-1 receptor domain-containing protein</fullName>
    </submittedName>
</protein>
<keyword evidence="2" id="KW-0675">Receptor</keyword>
<proteinExistence type="predicted"/>
<gene>
    <name evidence="2" type="ORF">ACEU0G_003851</name>
</gene>
<sequence>MAIRVFISHAAKDEKLAAALVEFLQGHLVLADDEIRCTSVSGHKLPVGSDSSSTLRDDLGDSAVIVGLITSNALSSGWVLFELGAAWGSKKNLKPLLTDDVNFNDLPGPLSGQHSARLSNKADLSQLIEEIAGILQAKRRAAAKTVAVMDYVIDAHAAHMRTSVSALAKVRVEPRINEPEFSGIPYSELVKILDDEKVKIPKEVSGIDEATEVSLLTLYMGNARFFMSGIQSNSDKGSPAAFLYTEVGLRMLPYGLLQFEKLPAAQAKWFKRLVVSSDGNKFIAHYNRVAAKS</sequence>
<reference evidence="2 3" key="1">
    <citation type="submission" date="2024-09" db="EMBL/GenBank/DDBJ databases">
        <authorList>
            <consortium name="All-Russian atlas of soil microorganisms"/>
            <consortium name="as a basis for the search for new antimicrobial producers and enzymes with unique properties"/>
            <person name="Sokolova E.A."/>
            <person name="Voronina E.N."/>
        </authorList>
    </citation>
    <scope>NUCLEOTIDE SEQUENCE [LARGE SCALE GENOMIC DNA]</scope>
    <source>
        <strain evidence="2 3">AF-22b-331.1</strain>
    </source>
</reference>
<name>A0ABW7CY06_9GAMM</name>
<dbReference type="SUPFAM" id="SSF52200">
    <property type="entry name" value="Toll/Interleukin receptor TIR domain"/>
    <property type="match status" value="1"/>
</dbReference>
<dbReference type="EMBL" id="JBHGCJ010000008">
    <property type="protein sequence ID" value="MFG6109829.1"/>
    <property type="molecule type" value="Genomic_DNA"/>
</dbReference>
<evidence type="ECO:0000259" key="1">
    <source>
        <dbReference type="PROSITE" id="PS50104"/>
    </source>
</evidence>